<reference evidence="1" key="1">
    <citation type="submission" date="2019-08" db="EMBL/GenBank/DDBJ databases">
        <authorList>
            <person name="Kucharzyk K."/>
            <person name="Murdoch R.W."/>
            <person name="Higgins S."/>
            <person name="Loffler F."/>
        </authorList>
    </citation>
    <scope>NUCLEOTIDE SEQUENCE</scope>
</reference>
<dbReference type="PANTHER" id="PTHR47245">
    <property type="entry name" value="PEPTIDYLPROLYL ISOMERASE"/>
    <property type="match status" value="1"/>
</dbReference>
<dbReference type="EMBL" id="VSSQ01017105">
    <property type="protein sequence ID" value="MPM59062.1"/>
    <property type="molecule type" value="Genomic_DNA"/>
</dbReference>
<dbReference type="SUPFAM" id="SSF109998">
    <property type="entry name" value="Triger factor/SurA peptide-binding domain-like"/>
    <property type="match status" value="1"/>
</dbReference>
<dbReference type="InterPro" id="IPR050245">
    <property type="entry name" value="PrsA_foldase"/>
</dbReference>
<evidence type="ECO:0000313" key="1">
    <source>
        <dbReference type="EMBL" id="MPM59062.1"/>
    </source>
</evidence>
<organism evidence="1">
    <name type="scientific">bioreactor metagenome</name>
    <dbReference type="NCBI Taxonomy" id="1076179"/>
    <lineage>
        <taxon>unclassified sequences</taxon>
        <taxon>metagenomes</taxon>
        <taxon>ecological metagenomes</taxon>
    </lineage>
</organism>
<dbReference type="PANTHER" id="PTHR47245:SF2">
    <property type="entry name" value="PEPTIDYL-PROLYL CIS-TRANS ISOMERASE HP_0175-RELATED"/>
    <property type="match status" value="1"/>
</dbReference>
<sequence>MLVRQAIKDAGVTVDQSEVDAELTSLEDSIKAQGQDLDTLLLAQNMTRKDIEDQIRLSKEIEKILADKLDVTDQEVADYFEKNKASLGTDATLEMYDSQIREQLRQQKLSTAQQEWLSDLQKNASIKYYRFAPSSTSAY</sequence>
<comment type="caution">
    <text evidence="1">The sequence shown here is derived from an EMBL/GenBank/DDBJ whole genome shotgun (WGS) entry which is preliminary data.</text>
</comment>
<protein>
    <recommendedName>
        <fullName evidence="2">Peptidylprolyl isomerase</fullName>
    </recommendedName>
</protein>
<dbReference type="AlphaFoldDB" id="A0A645B0U6"/>
<accession>A0A645B0U6</accession>
<name>A0A645B0U6_9ZZZZ</name>
<evidence type="ECO:0008006" key="2">
    <source>
        <dbReference type="Google" id="ProtNLM"/>
    </source>
</evidence>
<dbReference type="Gene3D" id="1.10.4030.10">
    <property type="entry name" value="Porin chaperone SurA, peptide-binding domain"/>
    <property type="match status" value="1"/>
</dbReference>
<proteinExistence type="predicted"/>
<gene>
    <name evidence="1" type="ORF">SDC9_105900</name>
</gene>
<dbReference type="InterPro" id="IPR027304">
    <property type="entry name" value="Trigger_fact/SurA_dom_sf"/>
</dbReference>